<dbReference type="AlphaFoldDB" id="A0A345ZST0"/>
<dbReference type="RefSeq" id="WP_115689182.1">
    <property type="nucleotide sequence ID" value="NZ_CP031417.1"/>
</dbReference>
<name>A0A345ZST0_9HYPH</name>
<reference evidence="1 2" key="1">
    <citation type="submission" date="2018-07" db="EMBL/GenBank/DDBJ databases">
        <authorList>
            <person name="Quirk P.G."/>
            <person name="Krulwich T.A."/>
        </authorList>
    </citation>
    <scope>NUCLEOTIDE SEQUENCE [LARGE SCALE GENOMIC DNA]</scope>
    <source>
        <strain evidence="1 2">CC-BB4</strain>
    </source>
</reference>
<protein>
    <submittedName>
        <fullName evidence="1">Uncharacterized protein</fullName>
    </submittedName>
</protein>
<evidence type="ECO:0000313" key="2">
    <source>
        <dbReference type="Proteomes" id="UP000254889"/>
    </source>
</evidence>
<dbReference type="Proteomes" id="UP000254889">
    <property type="component" value="Chromosome"/>
</dbReference>
<sequence>MSTTTPPATKTADVTIELKVTHKHPASPDMNAAGVKLELDNAIEFATAVRQASPAEGTITIGKQKFKL</sequence>
<gene>
    <name evidence="1" type="ORF">DW352_05255</name>
</gene>
<dbReference type="KEGG" id="ptaw:DW352_05255"/>
<proteinExistence type="predicted"/>
<organism evidence="1 2">
    <name type="scientific">Pseudolabrys taiwanensis</name>
    <dbReference type="NCBI Taxonomy" id="331696"/>
    <lineage>
        <taxon>Bacteria</taxon>
        <taxon>Pseudomonadati</taxon>
        <taxon>Pseudomonadota</taxon>
        <taxon>Alphaproteobacteria</taxon>
        <taxon>Hyphomicrobiales</taxon>
        <taxon>Xanthobacteraceae</taxon>
        <taxon>Pseudolabrys</taxon>
    </lineage>
</organism>
<evidence type="ECO:0000313" key="1">
    <source>
        <dbReference type="EMBL" id="AXK79977.1"/>
    </source>
</evidence>
<dbReference type="EMBL" id="CP031417">
    <property type="protein sequence ID" value="AXK79977.1"/>
    <property type="molecule type" value="Genomic_DNA"/>
</dbReference>
<accession>A0A345ZST0</accession>
<keyword evidence="2" id="KW-1185">Reference proteome</keyword>